<feature type="compositionally biased region" description="Low complexity" evidence="2">
    <location>
        <begin position="119"/>
        <end position="141"/>
    </location>
</feature>
<organism evidence="3 4">
    <name type="scientific">Cyclospora cayetanensis</name>
    <dbReference type="NCBI Taxonomy" id="88456"/>
    <lineage>
        <taxon>Eukaryota</taxon>
        <taxon>Sar</taxon>
        <taxon>Alveolata</taxon>
        <taxon>Apicomplexa</taxon>
        <taxon>Conoidasida</taxon>
        <taxon>Coccidia</taxon>
        <taxon>Eucoccidiorida</taxon>
        <taxon>Eimeriorina</taxon>
        <taxon>Eimeriidae</taxon>
        <taxon>Cyclospora</taxon>
    </lineage>
</organism>
<comment type="caution">
    <text evidence="3">The sequence shown here is derived from an EMBL/GenBank/DDBJ whole genome shotgun (WGS) entry which is preliminary data.</text>
</comment>
<accession>A0A1D3CX18</accession>
<protein>
    <submittedName>
        <fullName evidence="3">Uncharacterized protein</fullName>
    </submittedName>
</protein>
<evidence type="ECO:0000256" key="2">
    <source>
        <dbReference type="SAM" id="MobiDB-lite"/>
    </source>
</evidence>
<evidence type="ECO:0000313" key="4">
    <source>
        <dbReference type="Proteomes" id="UP000095192"/>
    </source>
</evidence>
<keyword evidence="4" id="KW-1185">Reference proteome</keyword>
<evidence type="ECO:0000256" key="1">
    <source>
        <dbReference type="SAM" id="Coils"/>
    </source>
</evidence>
<keyword evidence="1" id="KW-0175">Coiled coil</keyword>
<dbReference type="VEuPathDB" id="ToxoDB:LOC34624591"/>
<dbReference type="VEuPathDB" id="ToxoDB:cyc_01280"/>
<dbReference type="InParanoid" id="A0A1D3CX18"/>
<reference evidence="3 4" key="1">
    <citation type="journal article" date="2016" name="BMC Genomics">
        <title>Comparative genomics reveals Cyclospora cayetanensis possesses coccidia-like metabolism and invasion components but unique surface antigens.</title>
        <authorList>
            <person name="Liu S."/>
            <person name="Wang L."/>
            <person name="Zheng H."/>
            <person name="Xu Z."/>
            <person name="Roellig D.M."/>
            <person name="Li N."/>
            <person name="Frace M.A."/>
            <person name="Tang K."/>
            <person name="Arrowood M.J."/>
            <person name="Moss D.M."/>
            <person name="Zhang L."/>
            <person name="Feng Y."/>
            <person name="Xiao L."/>
        </authorList>
    </citation>
    <scope>NUCLEOTIDE SEQUENCE [LARGE SCALE GENOMIC DNA]</scope>
    <source>
        <strain evidence="3 4">CHN_HEN01</strain>
    </source>
</reference>
<evidence type="ECO:0000313" key="3">
    <source>
        <dbReference type="EMBL" id="OEH75744.1"/>
    </source>
</evidence>
<proteinExistence type="predicted"/>
<sequence length="733" mass="79186">MTTIAQRSGRSSSYCCFFDAGASPAAAVHAGTPPAKFVMSSENTAQAAAIPADPAILLALPGGPAAAAAAAEHAGTPVLPEADSTSSGLLQLLLARNKGSSSSANKDALTPDFDKRAESSPSSVSPSRSAAAGGGASSSNARRARSSHQLQEYWQFCNGYSSNIFGRRSVERSFHSLFRMLLLGLLLEDSLFRMLLLGLLLVQFFSRMLLPQPLQLLDDAAVAATNACPEGVQELAVSRSHPVTYDALESLITKAIGELTQKISASTSTIVKANSSCLIATEVQRLFSSQLQTAVQEACEAAKLAALSPPQGTPSLAAAAAHHQNVVQQMQQLECNVSNQLQTKLKQHITGTNQLLEEHQRLLQQHIQQQILPLQHHLHKWQQAQQQQMNQMQQLLLQMTQQIQQVQQQLLRLQQVQHQQTPADAFSGEKLLETVDSHLKAQSELLHKVRLKSVAAFPTMIAQLCHITTHACAAPSRRASVWHGMRALLLCVYFGVPLCLCASRDEASGMASRLCPYLLGAMSSTVAEFAQLRSHASREGLAGVSEEFSSLIGAPSSEAAEQRRMSAHFTESLKAAVEENKLDEAFGLAISADIRQNTKGFWVTHVCKNLDADAVFDVEPPALSQPVLLGVGKVLTESLASEASRGDLEDLKTMALWISEALTQMVAPSQHIESQDLSHLLHEFKTHLLYAQANFRSRDDGSTVVLGERIAVSLRQLKRLIRAVEAAVPTARS</sequence>
<dbReference type="EMBL" id="JROU02001649">
    <property type="protein sequence ID" value="OEH75744.1"/>
    <property type="molecule type" value="Genomic_DNA"/>
</dbReference>
<name>A0A1D3CX18_9EIME</name>
<feature type="coiled-coil region" evidence="1">
    <location>
        <begin position="382"/>
        <end position="416"/>
    </location>
</feature>
<dbReference type="Proteomes" id="UP000095192">
    <property type="component" value="Unassembled WGS sequence"/>
</dbReference>
<gene>
    <name evidence="3" type="ORF">cyc_01280</name>
</gene>
<feature type="region of interest" description="Disordered" evidence="2">
    <location>
        <begin position="100"/>
        <end position="142"/>
    </location>
</feature>
<dbReference type="AlphaFoldDB" id="A0A1D3CX18"/>